<dbReference type="CDD" id="cd00082">
    <property type="entry name" value="HisKA"/>
    <property type="match status" value="1"/>
</dbReference>
<dbReference type="Gene3D" id="1.10.287.130">
    <property type="match status" value="1"/>
</dbReference>
<keyword evidence="8" id="KW-0472">Membrane</keyword>
<dbReference type="InterPro" id="IPR004358">
    <property type="entry name" value="Sig_transdc_His_kin-like_C"/>
</dbReference>
<dbReference type="InterPro" id="IPR036890">
    <property type="entry name" value="HATPase_C_sf"/>
</dbReference>
<keyword evidence="6 11" id="KW-0418">Kinase</keyword>
<dbReference type="EC" id="2.7.13.3" evidence="3"/>
<keyword evidence="7" id="KW-0902">Two-component regulatory system</keyword>
<gene>
    <name evidence="11" type="primary">luxQ_3</name>
    <name evidence="11" type="ORF">Mal64_12370</name>
</gene>
<dbReference type="SMART" id="SM00304">
    <property type="entry name" value="HAMP"/>
    <property type="match status" value="1"/>
</dbReference>
<evidence type="ECO:0000256" key="8">
    <source>
        <dbReference type="SAM" id="Phobius"/>
    </source>
</evidence>
<evidence type="ECO:0000259" key="9">
    <source>
        <dbReference type="PROSITE" id="PS50109"/>
    </source>
</evidence>
<dbReference type="InterPro" id="IPR036097">
    <property type="entry name" value="HisK_dim/P_sf"/>
</dbReference>
<feature type="transmembrane region" description="Helical" evidence="8">
    <location>
        <begin position="235"/>
        <end position="256"/>
    </location>
</feature>
<dbReference type="Pfam" id="PF00512">
    <property type="entry name" value="HisKA"/>
    <property type="match status" value="1"/>
</dbReference>
<dbReference type="CDD" id="cd16922">
    <property type="entry name" value="HATPase_EvgS-ArcB-TorS-like"/>
    <property type="match status" value="1"/>
</dbReference>
<proteinExistence type="predicted"/>
<keyword evidence="8" id="KW-0812">Transmembrane</keyword>
<dbReference type="PRINTS" id="PR00344">
    <property type="entry name" value="BCTRLSENSOR"/>
</dbReference>
<dbReference type="InterPro" id="IPR003660">
    <property type="entry name" value="HAMP_dom"/>
</dbReference>
<organism evidence="11 12">
    <name type="scientific">Pseudobythopirellula maris</name>
    <dbReference type="NCBI Taxonomy" id="2527991"/>
    <lineage>
        <taxon>Bacteria</taxon>
        <taxon>Pseudomonadati</taxon>
        <taxon>Planctomycetota</taxon>
        <taxon>Planctomycetia</taxon>
        <taxon>Pirellulales</taxon>
        <taxon>Lacipirellulaceae</taxon>
        <taxon>Pseudobythopirellula</taxon>
    </lineage>
</organism>
<dbReference type="Proteomes" id="UP000315440">
    <property type="component" value="Unassembled WGS sequence"/>
</dbReference>
<dbReference type="AlphaFoldDB" id="A0A5C5ZUC3"/>
<comment type="caution">
    <text evidence="11">The sequence shown here is derived from an EMBL/GenBank/DDBJ whole genome shotgun (WGS) entry which is preliminary data.</text>
</comment>
<dbReference type="SMART" id="SM00387">
    <property type="entry name" value="HATPase_c"/>
    <property type="match status" value="1"/>
</dbReference>
<comment type="catalytic activity">
    <reaction evidence="1">
        <text>ATP + protein L-histidine = ADP + protein N-phospho-L-histidine.</text>
        <dbReference type="EC" id="2.7.13.3"/>
    </reaction>
</comment>
<feature type="domain" description="Histidine kinase" evidence="9">
    <location>
        <begin position="346"/>
        <end position="577"/>
    </location>
</feature>
<dbReference type="PROSITE" id="PS50109">
    <property type="entry name" value="HIS_KIN"/>
    <property type="match status" value="1"/>
</dbReference>
<keyword evidence="8" id="KW-1133">Transmembrane helix</keyword>
<comment type="subcellular location">
    <subcellularLocation>
        <location evidence="2">Membrane</location>
    </subcellularLocation>
</comment>
<evidence type="ECO:0000256" key="1">
    <source>
        <dbReference type="ARBA" id="ARBA00000085"/>
    </source>
</evidence>
<evidence type="ECO:0000313" key="12">
    <source>
        <dbReference type="Proteomes" id="UP000315440"/>
    </source>
</evidence>
<dbReference type="SMART" id="SM00388">
    <property type="entry name" value="HisKA"/>
    <property type="match status" value="1"/>
</dbReference>
<keyword evidence="5 11" id="KW-0808">Transferase</keyword>
<evidence type="ECO:0000256" key="5">
    <source>
        <dbReference type="ARBA" id="ARBA00022679"/>
    </source>
</evidence>
<dbReference type="PROSITE" id="PS50885">
    <property type="entry name" value="HAMP"/>
    <property type="match status" value="1"/>
</dbReference>
<keyword evidence="12" id="KW-1185">Reference proteome</keyword>
<sequence>MSYKGFKRVLGETSLERKCRWWFGISLGVLLFLSFYWYGQRMREVVYDSDRKTGPELVRTAWLESHFTVFWEAPEASGGDTPVDLEDADWRRFLDKLLGSSRELGRAFESYAILPQDPVKNPQGKSPPQHPYEWEYLNRWAEREGGDTPAAVDEALDAEGGLYAEQPKSFAEQIVEVDGKQVYRFYQPVYAGANCVNCHNVMGNLKSLQQDDLMAVVRVEIDQQDTRTELARSEALMWAVAAVIGFLSMFLLYFIVRYVIVKPVQHLRDVANAVREGDIAQRAEIHTGDEFEELAAAFNRMLRRLLRQQDALQEVNGELDGKIDQLAQANMRLFEMNRLKSDFLATMSHELRTPLNSILGFSDVLSTIESLDDKQRRYVGNIQRSGKMLLEMINDILDLAKMESGKMDVRPVEFRVDHVVGAQCDLARPLSERKNIDLELTIQAGLPPMRQDQAKLQQVLNNLLSNAIKFTPEGGRIMVRVGCEGLAEPGGVAESLVLEVEDTGIGIGEEDQVVVFEKFRQGASAAPRGDAMTREHSGTGLGLSIVREICRLLGGEVSLRSVSGKGSTFTVVLPWRLERTTNLDAELEKGVAELTRPNSPALSATTSPAN</sequence>
<dbReference type="GO" id="GO:0000155">
    <property type="term" value="F:phosphorelay sensor kinase activity"/>
    <property type="evidence" value="ECO:0007669"/>
    <property type="project" value="InterPro"/>
</dbReference>
<dbReference type="Gene3D" id="3.30.450.290">
    <property type="match status" value="1"/>
</dbReference>
<dbReference type="PANTHER" id="PTHR43711">
    <property type="entry name" value="TWO-COMPONENT HISTIDINE KINASE"/>
    <property type="match status" value="1"/>
</dbReference>
<dbReference type="Gene3D" id="3.30.565.10">
    <property type="entry name" value="Histidine kinase-like ATPase, C-terminal domain"/>
    <property type="match status" value="1"/>
</dbReference>
<dbReference type="Pfam" id="PF02518">
    <property type="entry name" value="HATPase_c"/>
    <property type="match status" value="1"/>
</dbReference>
<dbReference type="Pfam" id="PF00672">
    <property type="entry name" value="HAMP"/>
    <property type="match status" value="1"/>
</dbReference>
<dbReference type="InterPro" id="IPR003594">
    <property type="entry name" value="HATPase_dom"/>
</dbReference>
<dbReference type="PANTHER" id="PTHR43711:SF31">
    <property type="entry name" value="HISTIDINE KINASE"/>
    <property type="match status" value="1"/>
</dbReference>
<accession>A0A5C5ZUC3</accession>
<feature type="domain" description="HAMP" evidence="10">
    <location>
        <begin position="258"/>
        <end position="310"/>
    </location>
</feature>
<dbReference type="SUPFAM" id="SSF47384">
    <property type="entry name" value="Homodimeric domain of signal transducing histidine kinase"/>
    <property type="match status" value="1"/>
</dbReference>
<evidence type="ECO:0000256" key="6">
    <source>
        <dbReference type="ARBA" id="ARBA00022777"/>
    </source>
</evidence>
<feature type="transmembrane region" description="Helical" evidence="8">
    <location>
        <begin position="21"/>
        <end position="39"/>
    </location>
</feature>
<dbReference type="InterPro" id="IPR005467">
    <property type="entry name" value="His_kinase_dom"/>
</dbReference>
<evidence type="ECO:0000256" key="2">
    <source>
        <dbReference type="ARBA" id="ARBA00004370"/>
    </source>
</evidence>
<protein>
    <recommendedName>
        <fullName evidence="3">histidine kinase</fullName>
        <ecNumber evidence="3">2.7.13.3</ecNumber>
    </recommendedName>
</protein>
<evidence type="ECO:0000256" key="3">
    <source>
        <dbReference type="ARBA" id="ARBA00012438"/>
    </source>
</evidence>
<name>A0A5C5ZUC3_9BACT</name>
<dbReference type="Gene3D" id="1.10.8.500">
    <property type="entry name" value="HAMP domain in histidine kinase"/>
    <property type="match status" value="1"/>
</dbReference>
<evidence type="ECO:0000256" key="4">
    <source>
        <dbReference type="ARBA" id="ARBA00022553"/>
    </source>
</evidence>
<dbReference type="InterPro" id="IPR050736">
    <property type="entry name" value="Sensor_HK_Regulatory"/>
</dbReference>
<dbReference type="CDD" id="cd06225">
    <property type="entry name" value="HAMP"/>
    <property type="match status" value="1"/>
</dbReference>
<dbReference type="EMBL" id="SJPQ01000001">
    <property type="protein sequence ID" value="TWT90840.1"/>
    <property type="molecule type" value="Genomic_DNA"/>
</dbReference>
<dbReference type="SUPFAM" id="SSF158472">
    <property type="entry name" value="HAMP domain-like"/>
    <property type="match status" value="1"/>
</dbReference>
<dbReference type="GO" id="GO:0016020">
    <property type="term" value="C:membrane"/>
    <property type="evidence" value="ECO:0007669"/>
    <property type="project" value="UniProtKB-SubCell"/>
</dbReference>
<dbReference type="InterPro" id="IPR003661">
    <property type="entry name" value="HisK_dim/P_dom"/>
</dbReference>
<evidence type="ECO:0000256" key="7">
    <source>
        <dbReference type="ARBA" id="ARBA00023012"/>
    </source>
</evidence>
<evidence type="ECO:0000259" key="10">
    <source>
        <dbReference type="PROSITE" id="PS50885"/>
    </source>
</evidence>
<evidence type="ECO:0000313" key="11">
    <source>
        <dbReference type="EMBL" id="TWT90840.1"/>
    </source>
</evidence>
<dbReference type="SUPFAM" id="SSF55874">
    <property type="entry name" value="ATPase domain of HSP90 chaperone/DNA topoisomerase II/histidine kinase"/>
    <property type="match status" value="1"/>
</dbReference>
<keyword evidence="4" id="KW-0597">Phosphoprotein</keyword>
<reference evidence="11 12" key="1">
    <citation type="submission" date="2019-02" db="EMBL/GenBank/DDBJ databases">
        <title>Deep-cultivation of Planctomycetes and their phenomic and genomic characterization uncovers novel biology.</title>
        <authorList>
            <person name="Wiegand S."/>
            <person name="Jogler M."/>
            <person name="Boedeker C."/>
            <person name="Pinto D."/>
            <person name="Vollmers J."/>
            <person name="Rivas-Marin E."/>
            <person name="Kohn T."/>
            <person name="Peeters S.H."/>
            <person name="Heuer A."/>
            <person name="Rast P."/>
            <person name="Oberbeckmann S."/>
            <person name="Bunk B."/>
            <person name="Jeske O."/>
            <person name="Meyerdierks A."/>
            <person name="Storesund J.E."/>
            <person name="Kallscheuer N."/>
            <person name="Luecker S."/>
            <person name="Lage O.M."/>
            <person name="Pohl T."/>
            <person name="Merkel B.J."/>
            <person name="Hornburger P."/>
            <person name="Mueller R.-W."/>
            <person name="Bruemmer F."/>
            <person name="Labrenz M."/>
            <person name="Spormann A.M."/>
            <person name="Op Den Camp H."/>
            <person name="Overmann J."/>
            <person name="Amann R."/>
            <person name="Jetten M.S.M."/>
            <person name="Mascher T."/>
            <person name="Medema M.H."/>
            <person name="Devos D.P."/>
            <person name="Kaster A.-K."/>
            <person name="Ovreas L."/>
            <person name="Rohde M."/>
            <person name="Galperin M.Y."/>
            <person name="Jogler C."/>
        </authorList>
    </citation>
    <scope>NUCLEOTIDE SEQUENCE [LARGE SCALE GENOMIC DNA]</scope>
    <source>
        <strain evidence="11 12">Mal64</strain>
    </source>
</reference>